<dbReference type="InterPro" id="IPR000760">
    <property type="entry name" value="Inositol_monophosphatase-like"/>
</dbReference>
<feature type="binding site" evidence="9">
    <location>
        <position position="90"/>
    </location>
    <ligand>
        <name>Mg(2+)</name>
        <dbReference type="ChEBI" id="CHEBI:18420"/>
        <label>2</label>
    </ligand>
</feature>
<dbReference type="InterPro" id="IPR020583">
    <property type="entry name" value="Inositol_monoP_metal-BS"/>
</dbReference>
<dbReference type="PANTHER" id="PTHR20854">
    <property type="entry name" value="INOSITOL MONOPHOSPHATASE"/>
    <property type="match status" value="1"/>
</dbReference>
<dbReference type="FunFam" id="3.30.540.10:FF:000003">
    <property type="entry name" value="Inositol-1-monophosphatase"/>
    <property type="match status" value="1"/>
</dbReference>
<dbReference type="AlphaFoldDB" id="A0A090GI20"/>
<gene>
    <name evidence="10" type="ORF">MPL3365_80191</name>
</gene>
<dbReference type="EMBL" id="CCNE01000066">
    <property type="protein sequence ID" value="CDX63214.1"/>
    <property type="molecule type" value="Genomic_DNA"/>
</dbReference>
<dbReference type="Proteomes" id="UP000046122">
    <property type="component" value="Unassembled WGS sequence"/>
</dbReference>
<keyword evidence="7" id="KW-0378">Hydrolase</keyword>
<dbReference type="Pfam" id="PF00459">
    <property type="entry name" value="Inositol_P"/>
    <property type="match status" value="1"/>
</dbReference>
<comment type="similarity">
    <text evidence="3">Belongs to the inositol monophosphatase superfamily.</text>
</comment>
<organism evidence="10 11">
    <name type="scientific">Mesorhizobium plurifarium</name>
    <dbReference type="NCBI Taxonomy" id="69974"/>
    <lineage>
        <taxon>Bacteria</taxon>
        <taxon>Pseudomonadati</taxon>
        <taxon>Pseudomonadota</taxon>
        <taxon>Alphaproteobacteria</taxon>
        <taxon>Hyphomicrobiales</taxon>
        <taxon>Phyllobacteriaceae</taxon>
        <taxon>Mesorhizobium</taxon>
    </lineage>
</organism>
<protein>
    <recommendedName>
        <fullName evidence="5">Inositol-1-monophosphatase</fullName>
        <ecNumber evidence="4">3.1.3.25</ecNumber>
    </recommendedName>
</protein>
<dbReference type="GO" id="GO:0006020">
    <property type="term" value="P:inositol metabolic process"/>
    <property type="evidence" value="ECO:0007669"/>
    <property type="project" value="TreeGrafter"/>
</dbReference>
<proteinExistence type="inferred from homology"/>
<evidence type="ECO:0000313" key="11">
    <source>
        <dbReference type="Proteomes" id="UP000046122"/>
    </source>
</evidence>
<evidence type="ECO:0000256" key="7">
    <source>
        <dbReference type="ARBA" id="ARBA00022801"/>
    </source>
</evidence>
<evidence type="ECO:0000256" key="6">
    <source>
        <dbReference type="ARBA" id="ARBA00022723"/>
    </source>
</evidence>
<feature type="binding site" evidence="9">
    <location>
        <position position="71"/>
    </location>
    <ligand>
        <name>Mg(2+)</name>
        <dbReference type="ChEBI" id="CHEBI:18420"/>
        <label>1</label>
        <note>catalytic</note>
    </ligand>
</feature>
<evidence type="ECO:0000256" key="5">
    <source>
        <dbReference type="ARBA" id="ARBA00019784"/>
    </source>
</evidence>
<dbReference type="Gene3D" id="3.30.540.10">
    <property type="entry name" value="Fructose-1,6-Bisphosphatase, subunit A, domain 1"/>
    <property type="match status" value="1"/>
</dbReference>
<feature type="binding site" evidence="9">
    <location>
        <position position="213"/>
    </location>
    <ligand>
        <name>Mg(2+)</name>
        <dbReference type="ChEBI" id="CHEBI:18420"/>
        <label>1</label>
        <note>catalytic</note>
    </ligand>
</feature>
<evidence type="ECO:0000256" key="4">
    <source>
        <dbReference type="ARBA" id="ARBA00013106"/>
    </source>
</evidence>
<name>A0A090GI20_MESPL</name>
<dbReference type="EC" id="3.1.3.25" evidence="4"/>
<comment type="cofactor">
    <cofactor evidence="2 9">
        <name>Mg(2+)</name>
        <dbReference type="ChEBI" id="CHEBI:18420"/>
    </cofactor>
</comment>
<dbReference type="Gene3D" id="3.40.190.80">
    <property type="match status" value="1"/>
</dbReference>
<dbReference type="GO" id="GO:0046872">
    <property type="term" value="F:metal ion binding"/>
    <property type="evidence" value="ECO:0007669"/>
    <property type="project" value="UniProtKB-KW"/>
</dbReference>
<reference evidence="10 11" key="1">
    <citation type="submission" date="2014-08" db="EMBL/GenBank/DDBJ databases">
        <authorList>
            <person name="Moulin Lionel"/>
        </authorList>
    </citation>
    <scope>NUCLEOTIDE SEQUENCE [LARGE SCALE GENOMIC DNA]</scope>
</reference>
<comment type="catalytic activity">
    <reaction evidence="1">
        <text>a myo-inositol phosphate + H2O = myo-inositol + phosphate</text>
        <dbReference type="Rhea" id="RHEA:24056"/>
        <dbReference type="ChEBI" id="CHEBI:15377"/>
        <dbReference type="ChEBI" id="CHEBI:17268"/>
        <dbReference type="ChEBI" id="CHEBI:43474"/>
        <dbReference type="ChEBI" id="CHEBI:84139"/>
        <dbReference type="EC" id="3.1.3.25"/>
    </reaction>
</comment>
<evidence type="ECO:0000256" key="3">
    <source>
        <dbReference type="ARBA" id="ARBA00009759"/>
    </source>
</evidence>
<evidence type="ECO:0000256" key="8">
    <source>
        <dbReference type="ARBA" id="ARBA00022842"/>
    </source>
</evidence>
<dbReference type="GO" id="GO:0008934">
    <property type="term" value="F:inositol monophosphate 1-phosphatase activity"/>
    <property type="evidence" value="ECO:0007669"/>
    <property type="project" value="InterPro"/>
</dbReference>
<dbReference type="PRINTS" id="PR00377">
    <property type="entry name" value="IMPHPHTASES"/>
</dbReference>
<dbReference type="GO" id="GO:0007165">
    <property type="term" value="P:signal transduction"/>
    <property type="evidence" value="ECO:0007669"/>
    <property type="project" value="TreeGrafter"/>
</dbReference>
<evidence type="ECO:0000256" key="9">
    <source>
        <dbReference type="PIRSR" id="PIRSR600760-2"/>
    </source>
</evidence>
<dbReference type="PANTHER" id="PTHR20854:SF4">
    <property type="entry name" value="INOSITOL-1-MONOPHOSPHATASE-RELATED"/>
    <property type="match status" value="1"/>
</dbReference>
<keyword evidence="6 9" id="KW-0479">Metal-binding</keyword>
<accession>A0A090GI20</accession>
<dbReference type="CDD" id="cd01643">
    <property type="entry name" value="Bacterial_IMPase_like_2"/>
    <property type="match status" value="1"/>
</dbReference>
<sequence>MTHDLDDRMHFAIDLARRAGELGLKYFRDLDNLAVESKGHQDLVSEADREVELFIRAAIAEAYPQDGIVGEEHAAVSGTTGHVWVIDPIDGTANFVHGIPAWCVVIACATNGETVVGVIHEPSADETFYARRGSGAFLNGKPIKASNAASLTEGSVGTGLSNRAATKNVVTLIGLIMAEGGVFYRNASGALMLAYAASGRLLGYAEEHMNAWDCLAGMLLVEEAGGTVLKADPKTVIGKGTRVVAGGKRIFPRLRLLGESSFGFTR</sequence>
<keyword evidence="8 9" id="KW-0460">Magnesium</keyword>
<dbReference type="SUPFAM" id="SSF56655">
    <property type="entry name" value="Carbohydrate phosphatase"/>
    <property type="match status" value="1"/>
</dbReference>
<evidence type="ECO:0000256" key="2">
    <source>
        <dbReference type="ARBA" id="ARBA00001946"/>
    </source>
</evidence>
<feature type="binding site" evidence="9">
    <location>
        <position position="89"/>
    </location>
    <ligand>
        <name>Mg(2+)</name>
        <dbReference type="ChEBI" id="CHEBI:18420"/>
        <label>1</label>
        <note>catalytic</note>
    </ligand>
</feature>
<evidence type="ECO:0000313" key="10">
    <source>
        <dbReference type="EMBL" id="CDX63214.1"/>
    </source>
</evidence>
<evidence type="ECO:0000256" key="1">
    <source>
        <dbReference type="ARBA" id="ARBA00001033"/>
    </source>
</evidence>
<dbReference type="InterPro" id="IPR022337">
    <property type="entry name" value="Inositol_monophosphatase_SuhB"/>
</dbReference>
<feature type="binding site" evidence="9">
    <location>
        <position position="87"/>
    </location>
    <ligand>
        <name>Mg(2+)</name>
        <dbReference type="ChEBI" id="CHEBI:18420"/>
        <label>1</label>
        <note>catalytic</note>
    </ligand>
</feature>
<dbReference type="PRINTS" id="PR01959">
    <property type="entry name" value="SBIMPHPHTASE"/>
</dbReference>
<dbReference type="PROSITE" id="PS00629">
    <property type="entry name" value="IMP_1"/>
    <property type="match status" value="1"/>
</dbReference>